<protein>
    <submittedName>
        <fullName evidence="1">Uncharacterized protein</fullName>
    </submittedName>
</protein>
<comment type="caution">
    <text evidence="1">The sequence shown here is derived from an EMBL/GenBank/DDBJ whole genome shotgun (WGS) entry which is preliminary data.</text>
</comment>
<dbReference type="RefSeq" id="WP_167305571.1">
    <property type="nucleotide sequence ID" value="NZ_FNEW01000001.1"/>
</dbReference>
<name>A0A7Z7FMJ5_9HYPH</name>
<dbReference type="AlphaFoldDB" id="A0A7Z7FMJ5"/>
<proteinExistence type="predicted"/>
<accession>A0A7Z7FMJ5</accession>
<dbReference type="Proteomes" id="UP000198917">
    <property type="component" value="Unassembled WGS sequence"/>
</dbReference>
<organism evidence="1 2">
    <name type="scientific">Agrobacterium fabrum</name>
    <dbReference type="NCBI Taxonomy" id="1176649"/>
    <lineage>
        <taxon>Bacteria</taxon>
        <taxon>Pseudomonadati</taxon>
        <taxon>Pseudomonadota</taxon>
        <taxon>Alphaproteobacteria</taxon>
        <taxon>Hyphomicrobiales</taxon>
        <taxon>Rhizobiaceae</taxon>
        <taxon>Rhizobium/Agrobacterium group</taxon>
        <taxon>Agrobacterium</taxon>
        <taxon>Agrobacterium tumefaciens complex</taxon>
    </lineage>
</organism>
<reference evidence="1 2" key="1">
    <citation type="submission" date="2016-10" db="EMBL/GenBank/DDBJ databases">
        <authorList>
            <person name="Varghese N."/>
            <person name="Submissions S."/>
        </authorList>
    </citation>
    <scope>NUCLEOTIDE SEQUENCE [LARGE SCALE GENOMIC DNA]</scope>
    <source>
        <strain evidence="1 2">PDC82</strain>
    </source>
</reference>
<dbReference type="EMBL" id="FNEW01000001">
    <property type="protein sequence ID" value="SDJ25713.1"/>
    <property type="molecule type" value="Genomic_DNA"/>
</dbReference>
<evidence type="ECO:0000313" key="2">
    <source>
        <dbReference type="Proteomes" id="UP000198917"/>
    </source>
</evidence>
<gene>
    <name evidence="1" type="ORF">SAMN05428983_0853</name>
</gene>
<evidence type="ECO:0000313" key="1">
    <source>
        <dbReference type="EMBL" id="SDJ25713.1"/>
    </source>
</evidence>
<sequence>MTSIVLCAIYAGIADGFADKHGFWKSLVWPYFAGSLLGDAFERKTLYDL</sequence>